<reference evidence="1 2" key="1">
    <citation type="submission" date="2020-07" db="EMBL/GenBank/DDBJ databases">
        <title>Spirosoma foliorum sp. nov., isolated from the leaves on the Nejang mountain Korea, Republic of.</title>
        <authorList>
            <person name="Ho H."/>
            <person name="Lee Y.-J."/>
            <person name="Nurcahyanto D.-A."/>
            <person name="Kim S.-G."/>
        </authorList>
    </citation>
    <scope>NUCLEOTIDE SEQUENCE [LARGE SCALE GENOMIC DNA]</scope>
    <source>
        <strain evidence="1 2">PL0136</strain>
    </source>
</reference>
<dbReference type="EMBL" id="CP059732">
    <property type="protein sequence ID" value="QMW01100.1"/>
    <property type="molecule type" value="Genomic_DNA"/>
</dbReference>
<dbReference type="Pfam" id="PF19666">
    <property type="entry name" value="DUF6169"/>
    <property type="match status" value="1"/>
</dbReference>
<name>A0A7G5GQF8_9BACT</name>
<dbReference type="Proteomes" id="UP000515369">
    <property type="component" value="Chromosome"/>
</dbReference>
<proteinExistence type="predicted"/>
<protein>
    <submittedName>
        <fullName evidence="1">Uncharacterized protein</fullName>
    </submittedName>
</protein>
<evidence type="ECO:0000313" key="2">
    <source>
        <dbReference type="Proteomes" id="UP000515369"/>
    </source>
</evidence>
<dbReference type="KEGG" id="sfol:H3H32_24425"/>
<gene>
    <name evidence="1" type="ORF">H3H32_24425</name>
</gene>
<evidence type="ECO:0000313" key="1">
    <source>
        <dbReference type="EMBL" id="QMW01100.1"/>
    </source>
</evidence>
<dbReference type="AlphaFoldDB" id="A0A7G5GQF8"/>
<sequence>MIYSPIGKVSPDAFIPATIAAICEDFVSSKERILLYICETADARHLARVRKFDAWFREFNNSSFIKIDANFPDVNHITYYVSLIFRLSHPQRHTIMDEFDLLAQQYHTTK</sequence>
<keyword evidence="2" id="KW-1185">Reference proteome</keyword>
<organism evidence="1 2">
    <name type="scientific">Spirosoma foliorum</name>
    <dbReference type="NCBI Taxonomy" id="2710596"/>
    <lineage>
        <taxon>Bacteria</taxon>
        <taxon>Pseudomonadati</taxon>
        <taxon>Bacteroidota</taxon>
        <taxon>Cytophagia</taxon>
        <taxon>Cytophagales</taxon>
        <taxon>Cytophagaceae</taxon>
        <taxon>Spirosoma</taxon>
    </lineage>
</organism>
<dbReference type="InterPro" id="IPR046167">
    <property type="entry name" value="DUF6169"/>
</dbReference>
<accession>A0A7G5GQF8</accession>
<dbReference type="RefSeq" id="WP_182458233.1">
    <property type="nucleotide sequence ID" value="NZ_CP059732.1"/>
</dbReference>